<dbReference type="EMBL" id="LIHL02000003">
    <property type="protein sequence ID" value="KAF5474218.1"/>
    <property type="molecule type" value="Genomic_DNA"/>
</dbReference>
<evidence type="ECO:0000313" key="2">
    <source>
        <dbReference type="EMBL" id="KAF5474218.1"/>
    </source>
</evidence>
<name>A0A833XX90_JUGRE</name>
<reference evidence="2" key="1">
    <citation type="submission" date="2015-10" db="EMBL/GenBank/DDBJ databases">
        <authorList>
            <person name="Martinez-Garcia P.J."/>
            <person name="Crepeau M.W."/>
            <person name="Puiu D."/>
            <person name="Gonzalez-Ibeas D."/>
            <person name="Whalen J."/>
            <person name="Stevens K."/>
            <person name="Paul R."/>
            <person name="Butterfield T."/>
            <person name="Britton M."/>
            <person name="Reagan R."/>
            <person name="Chakraborty S."/>
            <person name="Walawage S.L."/>
            <person name="Vasquez-Gross H.A."/>
            <person name="Cardeno C."/>
            <person name="Famula R."/>
            <person name="Pratt K."/>
            <person name="Kuruganti S."/>
            <person name="Aradhya M.K."/>
            <person name="Leslie C.A."/>
            <person name="Dandekar A.M."/>
            <person name="Salzberg S.L."/>
            <person name="Wegrzyn J.L."/>
            <person name="Langley C.H."/>
            <person name="Neale D.B."/>
        </authorList>
    </citation>
    <scope>NUCLEOTIDE SEQUENCE</scope>
    <source>
        <tissue evidence="2">Leaves</tissue>
    </source>
</reference>
<sequence length="180" mass="20267">MCPSPSRSTSFSIIFTSSSLRGSAPIRLRRACSSFLDTNPSSSLSVSLNACASSTFISAEESDQLPNISGKTLLGVPRLVMPTPEPGFWCDVDASELDADDVPEPKEDGSDLDTEDRSFLDRNKRVGLTMRFFGLSWLILTSFMAKMREPKRQRNSRKKRRKEREEEERFEWKEGGRMGC</sequence>
<protein>
    <submittedName>
        <fullName evidence="2">Uncharacterized protein</fullName>
    </submittedName>
</protein>
<evidence type="ECO:0000313" key="3">
    <source>
        <dbReference type="Proteomes" id="UP000619265"/>
    </source>
</evidence>
<accession>A0A833XX90</accession>
<evidence type="ECO:0000256" key="1">
    <source>
        <dbReference type="SAM" id="MobiDB-lite"/>
    </source>
</evidence>
<feature type="compositionally biased region" description="Basic residues" evidence="1">
    <location>
        <begin position="153"/>
        <end position="162"/>
    </location>
</feature>
<feature type="region of interest" description="Disordered" evidence="1">
    <location>
        <begin position="149"/>
        <end position="180"/>
    </location>
</feature>
<gene>
    <name evidence="2" type="ORF">F2P56_006133</name>
</gene>
<feature type="compositionally biased region" description="Basic and acidic residues" evidence="1">
    <location>
        <begin position="170"/>
        <end position="180"/>
    </location>
</feature>
<organism evidence="2 3">
    <name type="scientific">Juglans regia</name>
    <name type="common">English walnut</name>
    <dbReference type="NCBI Taxonomy" id="51240"/>
    <lineage>
        <taxon>Eukaryota</taxon>
        <taxon>Viridiplantae</taxon>
        <taxon>Streptophyta</taxon>
        <taxon>Embryophyta</taxon>
        <taxon>Tracheophyta</taxon>
        <taxon>Spermatophyta</taxon>
        <taxon>Magnoliopsida</taxon>
        <taxon>eudicotyledons</taxon>
        <taxon>Gunneridae</taxon>
        <taxon>Pentapetalae</taxon>
        <taxon>rosids</taxon>
        <taxon>fabids</taxon>
        <taxon>Fagales</taxon>
        <taxon>Juglandaceae</taxon>
        <taxon>Juglans</taxon>
    </lineage>
</organism>
<comment type="caution">
    <text evidence="2">The sequence shown here is derived from an EMBL/GenBank/DDBJ whole genome shotgun (WGS) entry which is preliminary data.</text>
</comment>
<reference evidence="2" key="2">
    <citation type="submission" date="2020-03" db="EMBL/GenBank/DDBJ databases">
        <title>Walnut 2.0.</title>
        <authorList>
            <person name="Marrano A."/>
            <person name="Britton M."/>
            <person name="Zimin A.V."/>
            <person name="Zaini P.A."/>
            <person name="Workman R."/>
            <person name="Puiu D."/>
            <person name="Bianco L."/>
            <person name="Allen B.J."/>
            <person name="Troggio M."/>
            <person name="Leslie C.A."/>
            <person name="Timp W."/>
            <person name="Dendekar A."/>
            <person name="Salzberg S.L."/>
            <person name="Neale D.B."/>
        </authorList>
    </citation>
    <scope>NUCLEOTIDE SEQUENCE</scope>
    <source>
        <tissue evidence="2">Leaves</tissue>
    </source>
</reference>
<proteinExistence type="predicted"/>
<dbReference type="Gramene" id="Jr03_05420_p2">
    <property type="protein sequence ID" value="cds.Jr03_05420_p2"/>
    <property type="gene ID" value="Jr03_05420"/>
</dbReference>
<dbReference type="AlphaFoldDB" id="A0A833XX90"/>
<dbReference type="Proteomes" id="UP000619265">
    <property type="component" value="Unassembled WGS sequence"/>
</dbReference>